<dbReference type="EMBL" id="CP060636">
    <property type="protein sequence ID" value="QNM11719.1"/>
    <property type="molecule type" value="Genomic_DNA"/>
</dbReference>
<gene>
    <name evidence="5 8" type="primary">rpsB</name>
    <name evidence="8" type="ORF">H9Q80_15935</name>
</gene>
<dbReference type="InterPro" id="IPR001865">
    <property type="entry name" value="Ribosomal_uS2"/>
</dbReference>
<keyword evidence="3 5" id="KW-0687">Ribonucleoprotein</keyword>
<name>A0A7G9GLN7_9FIRM</name>
<evidence type="ECO:0000256" key="5">
    <source>
        <dbReference type="HAMAP-Rule" id="MF_00291"/>
    </source>
</evidence>
<evidence type="ECO:0000256" key="4">
    <source>
        <dbReference type="ARBA" id="ARBA00035256"/>
    </source>
</evidence>
<dbReference type="InterPro" id="IPR023591">
    <property type="entry name" value="Ribosomal_uS2_flav_dom_sf"/>
</dbReference>
<dbReference type="Gene3D" id="1.10.287.610">
    <property type="entry name" value="Helix hairpin bin"/>
    <property type="match status" value="1"/>
</dbReference>
<dbReference type="GO" id="GO:0022627">
    <property type="term" value="C:cytosolic small ribosomal subunit"/>
    <property type="evidence" value="ECO:0007669"/>
    <property type="project" value="TreeGrafter"/>
</dbReference>
<evidence type="ECO:0000256" key="6">
    <source>
        <dbReference type="RuleBase" id="RU003631"/>
    </source>
</evidence>
<dbReference type="FunFam" id="1.10.287.610:FF:000001">
    <property type="entry name" value="30S ribosomal protein S2"/>
    <property type="match status" value="1"/>
</dbReference>
<keyword evidence="9" id="KW-1185">Reference proteome</keyword>
<evidence type="ECO:0000256" key="7">
    <source>
        <dbReference type="SAM" id="MobiDB-lite"/>
    </source>
</evidence>
<dbReference type="KEGG" id="ehn:H9Q80_15935"/>
<dbReference type="PRINTS" id="PR00395">
    <property type="entry name" value="RIBOSOMALS2"/>
</dbReference>
<feature type="compositionally biased region" description="Basic and acidic residues" evidence="7">
    <location>
        <begin position="257"/>
        <end position="279"/>
    </location>
</feature>
<dbReference type="NCBIfam" id="TIGR01011">
    <property type="entry name" value="rpsB_bact"/>
    <property type="match status" value="1"/>
</dbReference>
<evidence type="ECO:0000256" key="1">
    <source>
        <dbReference type="ARBA" id="ARBA00006242"/>
    </source>
</evidence>
<dbReference type="PANTHER" id="PTHR12534">
    <property type="entry name" value="30S RIBOSOMAL PROTEIN S2 PROKARYOTIC AND ORGANELLAR"/>
    <property type="match status" value="1"/>
</dbReference>
<feature type="region of interest" description="Disordered" evidence="7">
    <location>
        <begin position="257"/>
        <end position="313"/>
    </location>
</feature>
<keyword evidence="2 5" id="KW-0689">Ribosomal protein</keyword>
<dbReference type="InterPro" id="IPR018130">
    <property type="entry name" value="Ribosomal_uS2_CS"/>
</dbReference>
<dbReference type="Pfam" id="PF00318">
    <property type="entry name" value="Ribosomal_S2"/>
    <property type="match status" value="1"/>
</dbReference>
<dbReference type="HAMAP" id="MF_00291_B">
    <property type="entry name" value="Ribosomal_uS2_B"/>
    <property type="match status" value="1"/>
</dbReference>
<evidence type="ECO:0000256" key="2">
    <source>
        <dbReference type="ARBA" id="ARBA00022980"/>
    </source>
</evidence>
<dbReference type="AlphaFoldDB" id="A0A7G9GLN7"/>
<proteinExistence type="inferred from homology"/>
<organism evidence="8 9">
    <name type="scientific">[Eubacterium] hominis</name>
    <dbReference type="NCBI Taxonomy" id="2764325"/>
    <lineage>
        <taxon>Bacteria</taxon>
        <taxon>Bacillati</taxon>
        <taxon>Bacillota</taxon>
        <taxon>Erysipelotrichia</taxon>
        <taxon>Erysipelotrichales</taxon>
        <taxon>Erysipelotrichaceae</taxon>
        <taxon>Amedibacillus</taxon>
    </lineage>
</organism>
<dbReference type="PROSITE" id="PS00963">
    <property type="entry name" value="RIBOSOMAL_S2_2"/>
    <property type="match status" value="1"/>
</dbReference>
<accession>A0A7G9GLN7</accession>
<evidence type="ECO:0000313" key="9">
    <source>
        <dbReference type="Proteomes" id="UP000515856"/>
    </source>
</evidence>
<dbReference type="RefSeq" id="WP_117452183.1">
    <property type="nucleotide sequence ID" value="NZ_JAQEBD010000026.1"/>
</dbReference>
<dbReference type="Gene3D" id="3.40.50.10490">
    <property type="entry name" value="Glucose-6-phosphate isomerase like protein, domain 1"/>
    <property type="match status" value="1"/>
</dbReference>
<dbReference type="Proteomes" id="UP000515856">
    <property type="component" value="Chromosome"/>
</dbReference>
<reference evidence="8 9" key="1">
    <citation type="submission" date="2020-08" db="EMBL/GenBank/DDBJ databases">
        <authorList>
            <person name="Liu C."/>
            <person name="Sun Q."/>
        </authorList>
    </citation>
    <scope>NUCLEOTIDE SEQUENCE [LARGE SCALE GENOMIC DNA]</scope>
    <source>
        <strain evidence="8 9">NSJ-61</strain>
    </source>
</reference>
<dbReference type="CDD" id="cd01425">
    <property type="entry name" value="RPS2"/>
    <property type="match status" value="1"/>
</dbReference>
<dbReference type="GO" id="GO:0003735">
    <property type="term" value="F:structural constituent of ribosome"/>
    <property type="evidence" value="ECO:0007669"/>
    <property type="project" value="InterPro"/>
</dbReference>
<dbReference type="GO" id="GO:0006412">
    <property type="term" value="P:translation"/>
    <property type="evidence" value="ECO:0007669"/>
    <property type="project" value="UniProtKB-UniRule"/>
</dbReference>
<dbReference type="SUPFAM" id="SSF52313">
    <property type="entry name" value="Ribosomal protein S2"/>
    <property type="match status" value="1"/>
</dbReference>
<evidence type="ECO:0000256" key="3">
    <source>
        <dbReference type="ARBA" id="ARBA00023274"/>
    </source>
</evidence>
<dbReference type="PROSITE" id="PS00962">
    <property type="entry name" value="RIBOSOMAL_S2_1"/>
    <property type="match status" value="1"/>
</dbReference>
<dbReference type="InterPro" id="IPR005706">
    <property type="entry name" value="Ribosomal_uS2_bac/mit/plastid"/>
</dbReference>
<comment type="similarity">
    <text evidence="1 5 6">Belongs to the universal ribosomal protein uS2 family.</text>
</comment>
<dbReference type="PANTHER" id="PTHR12534:SF0">
    <property type="entry name" value="SMALL RIBOSOMAL SUBUNIT PROTEIN US2M"/>
    <property type="match status" value="1"/>
</dbReference>
<protein>
    <recommendedName>
        <fullName evidence="4 5">Small ribosomal subunit protein uS2</fullName>
    </recommendedName>
</protein>
<sequence length="313" mass="35448">MSVVTMRKLLESGVHFGHQTRRWNPKMKPNIYASRNGVYIINLEKSMEQIDTAYAAMRDIAEKGGKVLFVGTKKQAQAVVVEEALRSGSFFVNQRWLGGLLTNFRTIQKRVKRLVEIEEMEASGVLDVYPKKEVAQIKKEKAKLENFLGGIKEMKKLPNALFVIDPKEEHNAVAEAKKLGIPVFAMVDTNCDPEMVDYPIASNDDAIRSVKLITTLMADAIVEAKGGLLSVAHNVDENEEDVTMKDVIINVEEQIAENERRRRQRNEERRNRRPYDRNRNGRGGKAPYQKRENVKPAETTNEEAKPAETPAAE</sequence>
<evidence type="ECO:0000313" key="8">
    <source>
        <dbReference type="EMBL" id="QNM11719.1"/>
    </source>
</evidence>